<comment type="caution">
    <text evidence="1">The sequence shown here is derived from an EMBL/GenBank/DDBJ whole genome shotgun (WGS) entry which is preliminary data.</text>
</comment>
<name>A0A9D7S6B0_9BACT</name>
<organism evidence="1 2">
    <name type="scientific">Candidatus Defluviibacterium haderslevense</name>
    <dbReference type="NCBI Taxonomy" id="2981993"/>
    <lineage>
        <taxon>Bacteria</taxon>
        <taxon>Pseudomonadati</taxon>
        <taxon>Bacteroidota</taxon>
        <taxon>Saprospiria</taxon>
        <taxon>Saprospirales</taxon>
        <taxon>Saprospiraceae</taxon>
        <taxon>Candidatus Defluviibacterium</taxon>
    </lineage>
</organism>
<dbReference type="EMBL" id="JADKFW010000004">
    <property type="protein sequence ID" value="MBK9716670.1"/>
    <property type="molecule type" value="Genomic_DNA"/>
</dbReference>
<evidence type="ECO:0000313" key="2">
    <source>
        <dbReference type="Proteomes" id="UP000808349"/>
    </source>
</evidence>
<accession>A0A9D7S6B0</accession>
<evidence type="ECO:0000313" key="1">
    <source>
        <dbReference type="EMBL" id="MBK9716670.1"/>
    </source>
</evidence>
<gene>
    <name evidence="1" type="ORF">IPO85_03985</name>
</gene>
<reference evidence="1 2" key="1">
    <citation type="submission" date="2020-10" db="EMBL/GenBank/DDBJ databases">
        <title>Connecting structure to function with the recovery of over 1000 high-quality activated sludge metagenome-assembled genomes encoding full-length rRNA genes using long-read sequencing.</title>
        <authorList>
            <person name="Singleton C.M."/>
            <person name="Petriglieri F."/>
            <person name="Kristensen J.M."/>
            <person name="Kirkegaard R.H."/>
            <person name="Michaelsen T.Y."/>
            <person name="Andersen M.H."/>
            <person name="Karst S.M."/>
            <person name="Dueholm M.S."/>
            <person name="Nielsen P.H."/>
            <person name="Albertsen M."/>
        </authorList>
    </citation>
    <scope>NUCLEOTIDE SEQUENCE [LARGE SCALE GENOMIC DNA]</scope>
    <source>
        <strain evidence="1">Ribe_18-Q3-R11-54_BAT3C.373</strain>
    </source>
</reference>
<sequence>MTNFDFSELGKKIGSFFDKDMSQDDQNEFLKQISNDPSSQNAFMRERIIREKLKSSLHRPIVSPGLVDRIKNGIKR</sequence>
<proteinExistence type="predicted"/>
<dbReference type="AlphaFoldDB" id="A0A9D7S6B0"/>
<protein>
    <submittedName>
        <fullName evidence="1">Uncharacterized protein</fullName>
    </submittedName>
</protein>
<dbReference type="Proteomes" id="UP000808349">
    <property type="component" value="Unassembled WGS sequence"/>
</dbReference>